<organism evidence="1 2">
    <name type="scientific">Ricinus communis</name>
    <name type="common">Castor bean</name>
    <dbReference type="NCBI Taxonomy" id="3988"/>
    <lineage>
        <taxon>Eukaryota</taxon>
        <taxon>Viridiplantae</taxon>
        <taxon>Streptophyta</taxon>
        <taxon>Embryophyta</taxon>
        <taxon>Tracheophyta</taxon>
        <taxon>Spermatophyta</taxon>
        <taxon>Magnoliopsida</taxon>
        <taxon>eudicotyledons</taxon>
        <taxon>Gunneridae</taxon>
        <taxon>Pentapetalae</taxon>
        <taxon>rosids</taxon>
        <taxon>fabids</taxon>
        <taxon>Malpighiales</taxon>
        <taxon>Euphorbiaceae</taxon>
        <taxon>Acalyphoideae</taxon>
        <taxon>Acalypheae</taxon>
        <taxon>Ricinus</taxon>
    </lineage>
</organism>
<name>B9SCF6_RICCO</name>
<dbReference type="AlphaFoldDB" id="B9SCF6"/>
<keyword evidence="2" id="KW-1185">Reference proteome</keyword>
<dbReference type="Proteomes" id="UP000008311">
    <property type="component" value="Unassembled WGS sequence"/>
</dbReference>
<evidence type="ECO:0000313" key="1">
    <source>
        <dbReference type="EMBL" id="EEF38710.1"/>
    </source>
</evidence>
<dbReference type="InParanoid" id="B9SCF6"/>
<gene>
    <name evidence="1" type="ORF">RCOM_1272220</name>
</gene>
<accession>B9SCF6</accession>
<reference evidence="2" key="1">
    <citation type="journal article" date="2010" name="Nat. Biotechnol.">
        <title>Draft genome sequence of the oilseed species Ricinus communis.</title>
        <authorList>
            <person name="Chan A.P."/>
            <person name="Crabtree J."/>
            <person name="Zhao Q."/>
            <person name="Lorenzi H."/>
            <person name="Orvis J."/>
            <person name="Puiu D."/>
            <person name="Melake-Berhan A."/>
            <person name="Jones K.M."/>
            <person name="Redman J."/>
            <person name="Chen G."/>
            <person name="Cahoon E.B."/>
            <person name="Gedil M."/>
            <person name="Stanke M."/>
            <person name="Haas B.J."/>
            <person name="Wortman J.R."/>
            <person name="Fraser-Liggett C.M."/>
            <person name="Ravel J."/>
            <person name="Rabinowicz P.D."/>
        </authorList>
    </citation>
    <scope>NUCLEOTIDE SEQUENCE [LARGE SCALE GENOMIC DNA]</scope>
    <source>
        <strain evidence="2">cv. Hale</strain>
    </source>
</reference>
<protein>
    <submittedName>
        <fullName evidence="1">Uncharacterized protein</fullName>
    </submittedName>
</protein>
<evidence type="ECO:0000313" key="2">
    <source>
        <dbReference type="Proteomes" id="UP000008311"/>
    </source>
</evidence>
<dbReference type="EMBL" id="EQ973921">
    <property type="protein sequence ID" value="EEF38710.1"/>
    <property type="molecule type" value="Genomic_DNA"/>
</dbReference>
<proteinExistence type="predicted"/>
<sequence>MKAWADVSNSDPVLAGVRKVFSVSILPMRIFVDFLRWNKFGKNGKDIRRVGIFLCVLKEDCGIGVRKLQHFNQALLAMQFWRLTQFPTSLLAQKFGVAFKASEERGSLDVHEPLIPLILPSGGRNVNLIGAMFSREIALAILALPRILYQCSDTSYWRSNERELTLKLSKNSYGLYLSLLRLGRRRAFKKLCYLWSFYGPITIPEMLCFMKATTPPKPPRSTYDSLPGRVGDIVFDDANCFASAISRHLPMFNLLSMLKYVQPMKEFSLLVR</sequence>